<comment type="caution">
    <text evidence="1">The sequence shown here is derived from an EMBL/GenBank/DDBJ whole genome shotgun (WGS) entry which is preliminary data.</text>
</comment>
<sequence length="38" mass="4092">MAVPGVAQCVDMLTLKEEVSCVDVYGPRPIATGWLDQV</sequence>
<dbReference type="Proteomes" id="UP000581135">
    <property type="component" value="Unassembled WGS sequence"/>
</dbReference>
<organism evidence="1 2">
    <name type="scientific">Limibacillus halophilus</name>
    <dbReference type="NCBI Taxonomy" id="1579333"/>
    <lineage>
        <taxon>Bacteria</taxon>
        <taxon>Pseudomonadati</taxon>
        <taxon>Pseudomonadota</taxon>
        <taxon>Alphaproteobacteria</taxon>
        <taxon>Rhodospirillales</taxon>
        <taxon>Rhodovibrionaceae</taxon>
        <taxon>Limibacillus</taxon>
    </lineage>
</organism>
<reference evidence="1 2" key="1">
    <citation type="submission" date="2020-08" db="EMBL/GenBank/DDBJ databases">
        <title>Genomic Encyclopedia of Type Strains, Phase III (KMG-III): the genomes of soil and plant-associated and newly described type strains.</title>
        <authorList>
            <person name="Whitman W."/>
        </authorList>
    </citation>
    <scope>NUCLEOTIDE SEQUENCE [LARGE SCALE GENOMIC DNA]</scope>
    <source>
        <strain evidence="1 2">CECT 8803</strain>
    </source>
</reference>
<evidence type="ECO:0000313" key="2">
    <source>
        <dbReference type="Proteomes" id="UP000581135"/>
    </source>
</evidence>
<keyword evidence="2" id="KW-1185">Reference proteome</keyword>
<proteinExistence type="predicted"/>
<accession>A0A839SW10</accession>
<dbReference type="EMBL" id="JACHXA010000013">
    <property type="protein sequence ID" value="MBB3066981.1"/>
    <property type="molecule type" value="Genomic_DNA"/>
</dbReference>
<protein>
    <submittedName>
        <fullName evidence="1">Uncharacterized protein</fullName>
    </submittedName>
</protein>
<evidence type="ECO:0000313" key="1">
    <source>
        <dbReference type="EMBL" id="MBB3066981.1"/>
    </source>
</evidence>
<gene>
    <name evidence="1" type="ORF">FHR98_003298</name>
</gene>
<name>A0A839SW10_9PROT</name>
<dbReference type="AlphaFoldDB" id="A0A839SW10"/>